<organism evidence="3 4">
    <name type="scientific">Calocera viscosa (strain TUFC12733)</name>
    <dbReference type="NCBI Taxonomy" id="1330018"/>
    <lineage>
        <taxon>Eukaryota</taxon>
        <taxon>Fungi</taxon>
        <taxon>Dikarya</taxon>
        <taxon>Basidiomycota</taxon>
        <taxon>Agaricomycotina</taxon>
        <taxon>Dacrymycetes</taxon>
        <taxon>Dacrymycetales</taxon>
        <taxon>Dacrymycetaceae</taxon>
        <taxon>Calocera</taxon>
    </lineage>
</organism>
<feature type="compositionally biased region" description="Low complexity" evidence="1">
    <location>
        <begin position="28"/>
        <end position="44"/>
    </location>
</feature>
<evidence type="ECO:0000256" key="2">
    <source>
        <dbReference type="SAM" id="Phobius"/>
    </source>
</evidence>
<name>A0A167PV78_CALVF</name>
<feature type="transmembrane region" description="Helical" evidence="2">
    <location>
        <begin position="98"/>
        <end position="116"/>
    </location>
</feature>
<dbReference type="SUPFAM" id="SSF52266">
    <property type="entry name" value="SGNH hydrolase"/>
    <property type="match status" value="1"/>
</dbReference>
<dbReference type="PANTHER" id="PTHR34407:SF1">
    <property type="entry name" value="SGNH HYDROLASE-TYPE ESTERASE DOMAIN-CONTAINING PROTEIN"/>
    <property type="match status" value="1"/>
</dbReference>
<keyword evidence="2" id="KW-0472">Membrane</keyword>
<evidence type="ECO:0000313" key="4">
    <source>
        <dbReference type="Proteomes" id="UP000076738"/>
    </source>
</evidence>
<reference evidence="3 4" key="1">
    <citation type="journal article" date="2016" name="Mol. Biol. Evol.">
        <title>Comparative Genomics of Early-Diverging Mushroom-Forming Fungi Provides Insights into the Origins of Lignocellulose Decay Capabilities.</title>
        <authorList>
            <person name="Nagy L.G."/>
            <person name="Riley R."/>
            <person name="Tritt A."/>
            <person name="Adam C."/>
            <person name="Daum C."/>
            <person name="Floudas D."/>
            <person name="Sun H."/>
            <person name="Yadav J.S."/>
            <person name="Pangilinan J."/>
            <person name="Larsson K.H."/>
            <person name="Matsuura K."/>
            <person name="Barry K."/>
            <person name="Labutti K."/>
            <person name="Kuo R."/>
            <person name="Ohm R.A."/>
            <person name="Bhattacharya S.S."/>
            <person name="Shirouzu T."/>
            <person name="Yoshinaga Y."/>
            <person name="Martin F.M."/>
            <person name="Grigoriev I.V."/>
            <person name="Hibbett D.S."/>
        </authorList>
    </citation>
    <scope>NUCLEOTIDE SEQUENCE [LARGE SCALE GENOMIC DNA]</scope>
    <source>
        <strain evidence="3 4">TUFC12733</strain>
    </source>
</reference>
<dbReference type="PANTHER" id="PTHR34407">
    <property type="entry name" value="EXPRESSED PROTEIN"/>
    <property type="match status" value="1"/>
</dbReference>
<evidence type="ECO:0008006" key="5">
    <source>
        <dbReference type="Google" id="ProtNLM"/>
    </source>
</evidence>
<accession>A0A167PV78</accession>
<dbReference type="STRING" id="1330018.A0A167PV78"/>
<dbReference type="CDD" id="cd00229">
    <property type="entry name" value="SGNH_hydrolase"/>
    <property type="match status" value="1"/>
</dbReference>
<gene>
    <name evidence="3" type="ORF">CALVIDRAFT_534701</name>
</gene>
<dbReference type="Proteomes" id="UP000076738">
    <property type="component" value="Unassembled WGS sequence"/>
</dbReference>
<dbReference type="OrthoDB" id="544608at2759"/>
<keyword evidence="2" id="KW-1133">Transmembrane helix</keyword>
<keyword evidence="2" id="KW-0812">Transmembrane</keyword>
<keyword evidence="4" id="KW-1185">Reference proteome</keyword>
<evidence type="ECO:0000256" key="1">
    <source>
        <dbReference type="SAM" id="MobiDB-lite"/>
    </source>
</evidence>
<sequence>MLRRTTSKSTGTLTTAPALGLTNLKHSQSSSLSLDSNNTSLLHDNPIRQNGLGLDDAHPPRPPSITEMGSEKSPSLSPSKLPPQGPAINRVLGLPPRVWAILGLLSFILLLSRLIFPASPIHPLAQNTPFPLKPRDYLNASASTPPPFDFCPIFGPGDALAAKYGAHALMRSRAYLGSGARVQRVLRRALEGRPITISVLGGSVSACHGAGDDPISPRCYPSRFFQWWTSVFPHPASELTNGAVRRTDTGYFAFCSALHLPDRTDLVILEFDTEDPNDPAWREHFELLVRTIMVRPEQPAVILLGHFAPQMQQMHGFAGAELHHTAVAQYYDIPHISIKGPLYNDYLLNPDLTRQTFYADPILANPTGHELLADTLISYIETQTCLAWDAAVGRGAYEVPELLNTEGADELYEARGLFGGVGVRVGGSDVKQAGKESGKGPANSLSAQEREALLLPFRVPPLRLTARPARIPRLPPEPYCASANDLINPLPPSLFYGSGWHAYHPPTTHVHDLKPGEERHYWYATLPTSRMRIPARLMEGDVAIWYLREPRGMGSVVSCWVDNNYGGARVLEGEADVNNPVPT</sequence>
<dbReference type="AlphaFoldDB" id="A0A167PV78"/>
<dbReference type="EMBL" id="KV417273">
    <property type="protein sequence ID" value="KZO99152.1"/>
    <property type="molecule type" value="Genomic_DNA"/>
</dbReference>
<evidence type="ECO:0000313" key="3">
    <source>
        <dbReference type="EMBL" id="KZO99152.1"/>
    </source>
</evidence>
<proteinExistence type="predicted"/>
<protein>
    <recommendedName>
        <fullName evidence="5">Capsular associated protein</fullName>
    </recommendedName>
</protein>
<feature type="region of interest" description="Disordered" evidence="1">
    <location>
        <begin position="28"/>
        <end position="83"/>
    </location>
</feature>